<reference evidence="2 5" key="2">
    <citation type="submission" date="2020-03" db="EMBL/GenBank/DDBJ databases">
        <title>Complete genome sequence of Lactobacillus paracasei strain NFFJ04, isolated from animal feed.</title>
        <authorList>
            <person name="Jung J.Y."/>
        </authorList>
    </citation>
    <scope>NUCLEOTIDE SEQUENCE [LARGE SCALE GENOMIC DNA]</scope>
    <source>
        <strain evidence="2 5">NFFJ04</strain>
    </source>
</reference>
<feature type="region of interest" description="Disordered" evidence="1">
    <location>
        <begin position="1"/>
        <end position="42"/>
    </location>
</feature>
<accession>A0A422MCE9</accession>
<dbReference type="Proteomes" id="UP000285532">
    <property type="component" value="Unassembled WGS sequence"/>
</dbReference>
<dbReference type="Proteomes" id="UP000593972">
    <property type="component" value="Chromosome"/>
</dbReference>
<reference evidence="3 4" key="1">
    <citation type="journal article" date="2018" name="Front. Microbiol.">
        <title>Conversion of Methionine to Cysteine in Lactobacillus paracasei Depends on the Highly Mobile cysK-ctl-cysE Gene Cluster.</title>
        <authorList>
            <person name="Wuthrich D."/>
            <person name="Irmler S."/>
            <person name="Berthoud H."/>
            <person name="Guggenbuhl B."/>
            <person name="Eugster E."/>
            <person name="Bruggmann R."/>
        </authorList>
    </citation>
    <scope>NUCLEOTIDE SEQUENCE [LARGE SCALE GENOMIC DNA]</scope>
    <source>
        <strain evidence="3 4">FAM18172</strain>
    </source>
</reference>
<evidence type="ECO:0000313" key="3">
    <source>
        <dbReference type="EMBL" id="RND87152.1"/>
    </source>
</evidence>
<evidence type="ECO:0000313" key="2">
    <source>
        <dbReference type="EMBL" id="QOP55079.1"/>
    </source>
</evidence>
<dbReference type="EMBL" id="CP050500">
    <property type="protein sequence ID" value="QOP55079.1"/>
    <property type="molecule type" value="Genomic_DNA"/>
</dbReference>
<dbReference type="AlphaFoldDB" id="A0A422MCE9"/>
<dbReference type="EMBL" id="LKFU01000048">
    <property type="protein sequence ID" value="RND87152.1"/>
    <property type="molecule type" value="Genomic_DNA"/>
</dbReference>
<evidence type="ECO:0000313" key="4">
    <source>
        <dbReference type="Proteomes" id="UP000285532"/>
    </source>
</evidence>
<sequence>MAKTQPFSLEATYVPVSTRASSRSKKTAPHRNGYPQFAINDR</sequence>
<gene>
    <name evidence="3" type="ORF">FAM18172_01088</name>
    <name evidence="2" type="ORF">HCJ88_04505</name>
</gene>
<protein>
    <submittedName>
        <fullName evidence="2">Flavodoxin</fullName>
    </submittedName>
</protein>
<proteinExistence type="predicted"/>
<name>A0A422MCE9_LACPA</name>
<evidence type="ECO:0000256" key="1">
    <source>
        <dbReference type="SAM" id="MobiDB-lite"/>
    </source>
</evidence>
<organism evidence="3 4">
    <name type="scientific">Lacticaseibacillus paracasei</name>
    <name type="common">Lactobacillus paracasei</name>
    <dbReference type="NCBI Taxonomy" id="1597"/>
    <lineage>
        <taxon>Bacteria</taxon>
        <taxon>Bacillati</taxon>
        <taxon>Bacillota</taxon>
        <taxon>Bacilli</taxon>
        <taxon>Lactobacillales</taxon>
        <taxon>Lactobacillaceae</taxon>
        <taxon>Lacticaseibacillus</taxon>
    </lineage>
</organism>
<evidence type="ECO:0000313" key="5">
    <source>
        <dbReference type="Proteomes" id="UP000593972"/>
    </source>
</evidence>
<dbReference type="NCBIfam" id="NF040509">
    <property type="entry name" value="Lacto_palin_RPT"/>
    <property type="match status" value="1"/>
</dbReference>